<reference evidence="3" key="1">
    <citation type="journal article" date="2017" name="bioRxiv">
        <title>Conservation of a gene cluster reveals novel cercosporin biosynthetic mechanisms and extends production to the genus Colletotrichum.</title>
        <authorList>
            <person name="de Jonge R."/>
            <person name="Ebert M.K."/>
            <person name="Huitt-Roehl C.R."/>
            <person name="Pal P."/>
            <person name="Suttle J.C."/>
            <person name="Spanner R.E."/>
            <person name="Neubauer J.D."/>
            <person name="Jurick W.M.II."/>
            <person name="Stott K.A."/>
            <person name="Secor G.A."/>
            <person name="Thomma B.P.H.J."/>
            <person name="Van de Peer Y."/>
            <person name="Townsend C.A."/>
            <person name="Bolton M.D."/>
        </authorList>
    </citation>
    <scope>NUCLEOTIDE SEQUENCE [LARGE SCALE GENOMIC DNA]</scope>
    <source>
        <strain evidence="3">CBS538.71</strain>
    </source>
</reference>
<gene>
    <name evidence="2" type="ORF">CBER1_05032</name>
</gene>
<dbReference type="OrthoDB" id="3649847at2759"/>
<feature type="compositionally biased region" description="Low complexity" evidence="1">
    <location>
        <begin position="50"/>
        <end position="71"/>
    </location>
</feature>
<organism evidence="2 3">
    <name type="scientific">Cercospora berteroae</name>
    <dbReference type="NCBI Taxonomy" id="357750"/>
    <lineage>
        <taxon>Eukaryota</taxon>
        <taxon>Fungi</taxon>
        <taxon>Dikarya</taxon>
        <taxon>Ascomycota</taxon>
        <taxon>Pezizomycotina</taxon>
        <taxon>Dothideomycetes</taxon>
        <taxon>Dothideomycetidae</taxon>
        <taxon>Mycosphaerellales</taxon>
        <taxon>Mycosphaerellaceae</taxon>
        <taxon>Cercospora</taxon>
    </lineage>
</organism>
<accession>A0A2S6BRF5</accession>
<evidence type="ECO:0000256" key="1">
    <source>
        <dbReference type="SAM" id="MobiDB-lite"/>
    </source>
</evidence>
<feature type="compositionally biased region" description="Polar residues" evidence="1">
    <location>
        <begin position="472"/>
        <end position="488"/>
    </location>
</feature>
<feature type="region of interest" description="Disordered" evidence="1">
    <location>
        <begin position="49"/>
        <end position="77"/>
    </location>
</feature>
<proteinExistence type="predicted"/>
<feature type="region of interest" description="Disordered" evidence="1">
    <location>
        <begin position="324"/>
        <end position="418"/>
    </location>
</feature>
<sequence>MKGASGTASAPATAAMPGRQITMAELVQIRDIFGFIKVDDVELGEARARASGQAHQAEAGSSAASSSPAASNIPPHNEVGQLADERVVLPYPPIAGAEDRHTLLSAPAHAQQPVNNVSQDLLTTAANNTAPRKKNKVGNTRHIKSTVNVVAEPHHTKLGAFAGMTMAQLFNPGNGIDIDTFFGAKALYITAHITSPKRVEAMINEKHQIENNTDEVLVKEKLFNHRLKNALEHKFGPNNVKQSKAALKRAQKDDQARWNYIAMLQADDISESNPLSICTLAGCPRNYARSQASQSNSSASTPAASSSGIAPAAGANLAPVFADETSSGDQMSAPYAASADTISGPSTRLRKRTHDSESTGSEPEPPMKTGSKRRKMSHGGVKDGEQQMGSSYTPSPDAAHSAIDSDDDSSLDPVLREQCHSATCQHQSTYTPVAAPAVYSDHAVSVRSPSTAAAAVQHHSSPPSDARPASAINATGRQASTVTENAHTSEQDPEISSGLSPHGAGSISSAPYYHDNSGALVLSGQDVYITISPEQLEEFHRDEKDAFLRGEFVNKEFRTAPDQPFDSDADWGRHVGNSMPELYPELGVSDHDGEGDSVYNA</sequence>
<comment type="caution">
    <text evidence="2">The sequence shown here is derived from an EMBL/GenBank/DDBJ whole genome shotgun (WGS) entry which is preliminary data.</text>
</comment>
<dbReference type="EMBL" id="PNEN01001793">
    <property type="protein sequence ID" value="PPJ50053.1"/>
    <property type="molecule type" value="Genomic_DNA"/>
</dbReference>
<feature type="region of interest" description="Disordered" evidence="1">
    <location>
        <begin position="582"/>
        <end position="601"/>
    </location>
</feature>
<keyword evidence="3" id="KW-1185">Reference proteome</keyword>
<name>A0A2S6BRF5_9PEZI</name>
<evidence type="ECO:0000313" key="2">
    <source>
        <dbReference type="EMBL" id="PPJ50053.1"/>
    </source>
</evidence>
<feature type="region of interest" description="Disordered" evidence="1">
    <location>
        <begin position="450"/>
        <end position="510"/>
    </location>
</feature>
<evidence type="ECO:0000313" key="3">
    <source>
        <dbReference type="Proteomes" id="UP000237631"/>
    </source>
</evidence>
<dbReference type="Proteomes" id="UP000237631">
    <property type="component" value="Unassembled WGS sequence"/>
</dbReference>
<feature type="compositionally biased region" description="Low complexity" evidence="1">
    <location>
        <begin position="460"/>
        <end position="471"/>
    </location>
</feature>
<protein>
    <submittedName>
        <fullName evidence="2">Uncharacterized protein</fullName>
    </submittedName>
</protein>
<dbReference type="AlphaFoldDB" id="A0A2S6BRF5"/>